<comment type="caution">
    <text evidence="3">The sequence shown here is derived from an EMBL/GenBank/DDBJ whole genome shotgun (WGS) entry which is preliminary data.</text>
</comment>
<proteinExistence type="predicted"/>
<dbReference type="InterPro" id="IPR000572">
    <property type="entry name" value="OxRdtase_Mopterin-bd_dom"/>
</dbReference>
<organism evidence="3 4">
    <name type="scientific">Pseudoroseicyclus aestuarii</name>
    <dbReference type="NCBI Taxonomy" id="1795041"/>
    <lineage>
        <taxon>Bacteria</taxon>
        <taxon>Pseudomonadati</taxon>
        <taxon>Pseudomonadota</taxon>
        <taxon>Alphaproteobacteria</taxon>
        <taxon>Rhodobacterales</taxon>
        <taxon>Paracoccaceae</taxon>
        <taxon>Pseudoroseicyclus</taxon>
    </lineage>
</organism>
<dbReference type="AlphaFoldDB" id="A0A318STC8"/>
<dbReference type="Proteomes" id="UP000248311">
    <property type="component" value="Unassembled WGS sequence"/>
</dbReference>
<sequence length="173" mass="18630">MLHSFNSARRLALAAILASVPVGPLMADLTQPEGPVILTVSGAIAQTNGDGAATFDLAMLEAMDPQSFETGTIWTEGTSTFTGVPLRRILEAVGAEGEVLTLRALNDYSVEMPSEAVDDNAPLIAYARDGAPLSRRDRGPLWVIYPYDSDAAYRNDTIYTRSVWQLDRIEVGG</sequence>
<evidence type="ECO:0000259" key="2">
    <source>
        <dbReference type="Pfam" id="PF00174"/>
    </source>
</evidence>
<evidence type="ECO:0000313" key="3">
    <source>
        <dbReference type="EMBL" id="PYE84732.1"/>
    </source>
</evidence>
<keyword evidence="4" id="KW-1185">Reference proteome</keyword>
<feature type="chain" id="PRO_5016242186" description="Oxidoreductase molybdopterin-binding domain-containing protein" evidence="1">
    <location>
        <begin position="28"/>
        <end position="173"/>
    </location>
</feature>
<accession>A0A318STC8</accession>
<feature type="domain" description="Oxidoreductase molybdopterin-binding" evidence="2">
    <location>
        <begin position="70"/>
        <end position="146"/>
    </location>
</feature>
<protein>
    <recommendedName>
        <fullName evidence="2">Oxidoreductase molybdopterin-binding domain-containing protein</fullName>
    </recommendedName>
</protein>
<evidence type="ECO:0000256" key="1">
    <source>
        <dbReference type="SAM" id="SignalP"/>
    </source>
</evidence>
<dbReference type="InterPro" id="IPR036374">
    <property type="entry name" value="OxRdtase_Mopterin-bd_sf"/>
</dbReference>
<name>A0A318STC8_9RHOB</name>
<dbReference type="OrthoDB" id="9798763at2"/>
<dbReference type="RefSeq" id="WP_110813792.1">
    <property type="nucleotide sequence ID" value="NZ_QJTE01000002.1"/>
</dbReference>
<feature type="signal peptide" evidence="1">
    <location>
        <begin position="1"/>
        <end position="27"/>
    </location>
</feature>
<reference evidence="3 4" key="1">
    <citation type="submission" date="2018-06" db="EMBL/GenBank/DDBJ databases">
        <title>Genomic Encyclopedia of Type Strains, Phase III (KMG-III): the genomes of soil and plant-associated and newly described type strains.</title>
        <authorList>
            <person name="Whitman W."/>
        </authorList>
    </citation>
    <scope>NUCLEOTIDE SEQUENCE [LARGE SCALE GENOMIC DNA]</scope>
    <source>
        <strain evidence="3 4">CECT 9025</strain>
    </source>
</reference>
<dbReference type="Gene3D" id="3.90.420.10">
    <property type="entry name" value="Oxidoreductase, molybdopterin-binding domain"/>
    <property type="match status" value="1"/>
</dbReference>
<dbReference type="SUPFAM" id="SSF56524">
    <property type="entry name" value="Oxidoreductase molybdopterin-binding domain"/>
    <property type="match status" value="1"/>
</dbReference>
<dbReference type="Pfam" id="PF00174">
    <property type="entry name" value="Oxidored_molyb"/>
    <property type="match status" value="1"/>
</dbReference>
<dbReference type="EMBL" id="QJTE01000002">
    <property type="protein sequence ID" value="PYE84732.1"/>
    <property type="molecule type" value="Genomic_DNA"/>
</dbReference>
<gene>
    <name evidence="3" type="ORF">DFP88_102535</name>
</gene>
<keyword evidence="1" id="KW-0732">Signal</keyword>
<evidence type="ECO:0000313" key="4">
    <source>
        <dbReference type="Proteomes" id="UP000248311"/>
    </source>
</evidence>